<dbReference type="RefSeq" id="XP_005110543.1">
    <property type="nucleotide sequence ID" value="XM_005110486.3"/>
</dbReference>
<name>A0ABM0K7F5_APLCA</name>
<proteinExistence type="predicted"/>
<feature type="transmembrane region" description="Helical" evidence="1">
    <location>
        <begin position="12"/>
        <end position="31"/>
    </location>
</feature>
<dbReference type="GeneID" id="101861548"/>
<evidence type="ECO:0000313" key="2">
    <source>
        <dbReference type="Proteomes" id="UP000694888"/>
    </source>
</evidence>
<evidence type="ECO:0000256" key="1">
    <source>
        <dbReference type="SAM" id="Phobius"/>
    </source>
</evidence>
<gene>
    <name evidence="3" type="primary">LOC101861548</name>
</gene>
<reference evidence="3" key="1">
    <citation type="submission" date="2025-08" db="UniProtKB">
        <authorList>
            <consortium name="RefSeq"/>
        </authorList>
    </citation>
    <scope>IDENTIFICATION</scope>
</reference>
<dbReference type="Proteomes" id="UP000694888">
    <property type="component" value="Unplaced"/>
</dbReference>
<keyword evidence="1" id="KW-0472">Membrane</keyword>
<sequence length="104" mass="11399">MVVAGTHLNTSLLLQLVVVFLLGVMTSLPLTSARVDFNCEFGDIISALDGEGQPMNFCPTGMDPPYMAEGDFIWAYKDGVCYECLCELNVGLACCECPRKRRRG</sequence>
<keyword evidence="1" id="KW-0812">Transmembrane</keyword>
<keyword evidence="2" id="KW-1185">Reference proteome</keyword>
<protein>
    <submittedName>
        <fullName evidence="3">Uncharacterized protein LOC101861548</fullName>
    </submittedName>
</protein>
<keyword evidence="1" id="KW-1133">Transmembrane helix</keyword>
<evidence type="ECO:0000313" key="3">
    <source>
        <dbReference type="RefSeq" id="XP_005110543.1"/>
    </source>
</evidence>
<organism evidence="2 3">
    <name type="scientific">Aplysia californica</name>
    <name type="common">California sea hare</name>
    <dbReference type="NCBI Taxonomy" id="6500"/>
    <lineage>
        <taxon>Eukaryota</taxon>
        <taxon>Metazoa</taxon>
        <taxon>Spiralia</taxon>
        <taxon>Lophotrochozoa</taxon>
        <taxon>Mollusca</taxon>
        <taxon>Gastropoda</taxon>
        <taxon>Heterobranchia</taxon>
        <taxon>Euthyneura</taxon>
        <taxon>Tectipleura</taxon>
        <taxon>Aplysiida</taxon>
        <taxon>Aplysioidea</taxon>
        <taxon>Aplysiidae</taxon>
        <taxon>Aplysia</taxon>
    </lineage>
</organism>
<accession>A0ABM0K7F5</accession>